<dbReference type="Gene3D" id="3.40.50.1970">
    <property type="match status" value="1"/>
</dbReference>
<evidence type="ECO:0000256" key="1">
    <source>
        <dbReference type="ARBA" id="ARBA00007358"/>
    </source>
</evidence>
<dbReference type="InterPro" id="IPR056798">
    <property type="entry name" value="ADH_Fe_C"/>
</dbReference>
<evidence type="ECO:0000256" key="2">
    <source>
        <dbReference type="ARBA" id="ARBA00023002"/>
    </source>
</evidence>
<comment type="similarity">
    <text evidence="1">Belongs to the iron-containing alcohol dehydrogenase family.</text>
</comment>
<evidence type="ECO:0000259" key="3">
    <source>
        <dbReference type="Pfam" id="PF00465"/>
    </source>
</evidence>
<dbReference type="Pfam" id="PF25137">
    <property type="entry name" value="ADH_Fe_C"/>
    <property type="match status" value="1"/>
</dbReference>
<dbReference type="Proteomes" id="UP000095651">
    <property type="component" value="Unassembled WGS sequence"/>
</dbReference>
<dbReference type="EC" id="1.1.1.244" evidence="5"/>
<gene>
    <name evidence="5" type="primary">mdh</name>
    <name evidence="5" type="ORF">ERS852407_03069</name>
</gene>
<sequence>MENQNSSFQYWMPVRILFTEAEPDIREEIAGESIVIVTDPFLYESGVAGRTGDRLGNADVSYFSKVEPNPSTDTVNACAAMIREHEAKTVIGIGGGSSMDTAKAAACLASSGGVIGDYAGKGKSFGKRTVRLILIPTTAGTGSEVTNVGVYTDSETGEKRPVVCPEFYADLAVIHPKYTYTMPRSVTANTGMDAFCHAIEAYWNLNSQPISDSFAVQAMKLILDNLLTAYRLPEDGAARENLCTASLLAGLAFGQTRTTGAHVLSYPLTARYHVPHGTGCAITLPAFIRISVEKAGKKMQTLAEALGYIDVEALADGVCDLMRSLEMPVALREIGAKAEELSGIAKDAMNYYPQLSLTPAFMTEETVFYLLKSIY</sequence>
<proteinExistence type="inferred from homology"/>
<dbReference type="InterPro" id="IPR001670">
    <property type="entry name" value="ADH_Fe/GldA"/>
</dbReference>
<feature type="domain" description="Fe-containing alcohol dehydrogenase-like C-terminal" evidence="4">
    <location>
        <begin position="187"/>
        <end position="375"/>
    </location>
</feature>
<dbReference type="CDD" id="cd08196">
    <property type="entry name" value="Fe-ADH-like"/>
    <property type="match status" value="1"/>
</dbReference>
<feature type="domain" description="Alcohol dehydrogenase iron-type/glycerol dehydrogenase GldA" evidence="3">
    <location>
        <begin position="17"/>
        <end position="176"/>
    </location>
</feature>
<evidence type="ECO:0000259" key="4">
    <source>
        <dbReference type="Pfam" id="PF25137"/>
    </source>
</evidence>
<dbReference type="InterPro" id="IPR039697">
    <property type="entry name" value="Alcohol_dehydrogenase_Fe"/>
</dbReference>
<reference evidence="5 6" key="1">
    <citation type="submission" date="2015-09" db="EMBL/GenBank/DDBJ databases">
        <authorList>
            <consortium name="Pathogen Informatics"/>
        </authorList>
    </citation>
    <scope>NUCLEOTIDE SEQUENCE [LARGE SCALE GENOMIC DNA]</scope>
    <source>
        <strain evidence="5 6">2789STDY5608850</strain>
    </source>
</reference>
<dbReference type="GO" id="GO:0050093">
    <property type="term" value="F:methanol dehydrogenase (NAD+) activity"/>
    <property type="evidence" value="ECO:0007669"/>
    <property type="project" value="UniProtKB-EC"/>
</dbReference>
<evidence type="ECO:0000313" key="5">
    <source>
        <dbReference type="EMBL" id="CUO51673.1"/>
    </source>
</evidence>
<dbReference type="EMBL" id="CYZE01000007">
    <property type="protein sequence ID" value="CUO51673.1"/>
    <property type="molecule type" value="Genomic_DNA"/>
</dbReference>
<dbReference type="AlphaFoldDB" id="A0A174FNB1"/>
<dbReference type="FunFam" id="3.40.50.1970:FF:000003">
    <property type="entry name" value="Alcohol dehydrogenase, iron-containing"/>
    <property type="match status" value="1"/>
</dbReference>
<dbReference type="SUPFAM" id="SSF56796">
    <property type="entry name" value="Dehydroquinate synthase-like"/>
    <property type="match status" value="1"/>
</dbReference>
<keyword evidence="2 5" id="KW-0560">Oxidoreductase</keyword>
<protein>
    <submittedName>
        <fullName evidence="5">Alcohol dehydrogenase</fullName>
        <ecNumber evidence="5">1.1.1.244</ecNumber>
    </submittedName>
</protein>
<accession>A0A174FNB1</accession>
<dbReference type="PANTHER" id="PTHR11496:SF102">
    <property type="entry name" value="ALCOHOL DEHYDROGENASE 4"/>
    <property type="match status" value="1"/>
</dbReference>
<evidence type="ECO:0000313" key="6">
    <source>
        <dbReference type="Proteomes" id="UP000095651"/>
    </source>
</evidence>
<dbReference type="PANTHER" id="PTHR11496">
    <property type="entry name" value="ALCOHOL DEHYDROGENASE"/>
    <property type="match status" value="1"/>
</dbReference>
<organism evidence="5 6">
    <name type="scientific">Hungatella hathewayi</name>
    <dbReference type="NCBI Taxonomy" id="154046"/>
    <lineage>
        <taxon>Bacteria</taxon>
        <taxon>Bacillati</taxon>
        <taxon>Bacillota</taxon>
        <taxon>Clostridia</taxon>
        <taxon>Lachnospirales</taxon>
        <taxon>Lachnospiraceae</taxon>
        <taxon>Hungatella</taxon>
    </lineage>
</organism>
<dbReference type="Gene3D" id="1.20.1090.10">
    <property type="entry name" value="Dehydroquinate synthase-like - alpha domain"/>
    <property type="match status" value="1"/>
</dbReference>
<name>A0A174FNB1_9FIRM</name>
<dbReference type="RefSeq" id="WP_055656447.1">
    <property type="nucleotide sequence ID" value="NZ_CABIXC010000007.1"/>
</dbReference>
<dbReference type="GO" id="GO:0046872">
    <property type="term" value="F:metal ion binding"/>
    <property type="evidence" value="ECO:0007669"/>
    <property type="project" value="InterPro"/>
</dbReference>
<dbReference type="Pfam" id="PF00465">
    <property type="entry name" value="Fe-ADH"/>
    <property type="match status" value="1"/>
</dbReference>